<dbReference type="OMA" id="KERWKNM"/>
<dbReference type="PATRIC" id="fig|315405.11.peg.1866"/>
<accession>A0A060RI02</accession>
<proteinExistence type="predicted"/>
<reference evidence="4" key="4">
    <citation type="submission" date="2016-10" db="EMBL/GenBank/DDBJ databases">
        <authorList>
            <person name="de Groot N.N."/>
        </authorList>
    </citation>
    <scope>NUCLEOTIDE SEQUENCE [LARGE SCALE GENOMIC DNA]</scope>
    <source>
        <strain evidence="4">LMG 15572</strain>
    </source>
</reference>
<evidence type="ECO:0000313" key="4">
    <source>
        <dbReference type="EMBL" id="SFU29731.1"/>
    </source>
</evidence>
<evidence type="ECO:0000313" key="2">
    <source>
        <dbReference type="EMBL" id="KXT66736.1"/>
    </source>
</evidence>
<evidence type="ECO:0000313" key="10">
    <source>
        <dbReference type="Proteomes" id="UP000249013"/>
    </source>
</evidence>
<dbReference type="EMBL" id="LQXV01000311">
    <property type="protein sequence ID" value="KXU05632.1"/>
    <property type="molecule type" value="Genomic_DNA"/>
</dbReference>
<reference evidence="5 10" key="6">
    <citation type="submission" date="2018-06" db="EMBL/GenBank/DDBJ databases">
        <authorList>
            <consortium name="Pathogen Informatics"/>
            <person name="Doyle S."/>
        </authorList>
    </citation>
    <scope>NUCLEOTIDE SEQUENCE [LARGE SCALE GENOMIC DNA]</scope>
    <source>
        <strain evidence="5 10">NCTC13773</strain>
    </source>
</reference>
<dbReference type="EMBL" id="FPBN01000001">
    <property type="protein sequence ID" value="SFU29731.1"/>
    <property type="molecule type" value="Genomic_DNA"/>
</dbReference>
<dbReference type="Pfam" id="PF19807">
    <property type="entry name" value="DUF6290"/>
    <property type="match status" value="1"/>
</dbReference>
<reference evidence="1 6" key="1">
    <citation type="submission" date="2014-02" db="EMBL/GenBank/DDBJ databases">
        <authorList>
            <person name="Manrique M."/>
        </authorList>
    </citation>
    <scope>NUCLEOTIDE SEQUENCE [LARGE SCALE GENOMIC DNA]</scope>
    <source>
        <strain evidence="1 6">LMG17956</strain>
    </source>
</reference>
<dbReference type="Proteomes" id="UP000183629">
    <property type="component" value="Unassembled WGS sequence"/>
</dbReference>
<name>A0A060RI02_9STRE</name>
<evidence type="ECO:0000313" key="7">
    <source>
        <dbReference type="Proteomes" id="UP000070198"/>
    </source>
</evidence>
<dbReference type="AlphaFoldDB" id="A0A060RI02"/>
<dbReference type="Proteomes" id="UP000027584">
    <property type="component" value="Unassembled WGS sequence"/>
</dbReference>
<evidence type="ECO:0000313" key="5">
    <source>
        <dbReference type="EMBL" id="SQG78983.1"/>
    </source>
</evidence>
<dbReference type="EMBL" id="CCBC010000187">
    <property type="protein sequence ID" value="CDO18428.1"/>
    <property type="molecule type" value="Genomic_DNA"/>
</dbReference>
<reference evidence="7 8" key="3">
    <citation type="submission" date="2016-01" db="EMBL/GenBank/DDBJ databases">
        <title>Highly variable Streptococcus oralis are common among viridans streptococci isolated from primates.</title>
        <authorList>
            <person name="Denapaite D."/>
            <person name="Rieger M."/>
            <person name="Koendgen S."/>
            <person name="Brueckner R."/>
            <person name="Ochigava I."/>
            <person name="Kappeler P."/>
            <person name="Maetz-Rensing K."/>
            <person name="Leendertz F."/>
            <person name="Hakenbeck R."/>
        </authorList>
    </citation>
    <scope>NUCLEOTIDE SEQUENCE [LARGE SCALE GENOMIC DNA]</scope>
    <source>
        <strain evidence="2 7">DD02</strain>
        <strain evidence="3 8">DD03</strain>
    </source>
</reference>
<dbReference type="Proteomes" id="UP000070198">
    <property type="component" value="Unassembled WGS sequence"/>
</dbReference>
<evidence type="ECO:0000313" key="6">
    <source>
        <dbReference type="Proteomes" id="UP000027584"/>
    </source>
</evidence>
<dbReference type="Proteomes" id="UP000249013">
    <property type="component" value="Chromosome 1"/>
</dbReference>
<organism evidence="1 6">
    <name type="scientific">Streptococcus gallolyticus</name>
    <dbReference type="NCBI Taxonomy" id="315405"/>
    <lineage>
        <taxon>Bacteria</taxon>
        <taxon>Bacillati</taxon>
        <taxon>Bacillota</taxon>
        <taxon>Bacilli</taxon>
        <taxon>Lactobacillales</taxon>
        <taxon>Streptococcaceae</taxon>
        <taxon>Streptococcus</taxon>
    </lineage>
</organism>
<evidence type="ECO:0000313" key="3">
    <source>
        <dbReference type="EMBL" id="KXU05632.1"/>
    </source>
</evidence>
<dbReference type="InterPro" id="IPR046257">
    <property type="entry name" value="DUF6290"/>
</dbReference>
<sequence length="75" mass="8733">MSIVSLRLNEKEEELFRSYSIHTGKTLSELFKTALAEQIEDQLDYETGIKALKEFKKNPVTHSIDDIIEEFENDL</sequence>
<protein>
    <submittedName>
        <fullName evidence="5">RelB protein</fullName>
    </submittedName>
    <submittedName>
        <fullName evidence="2">RelB/StbD replicon stabilization protein (Antitoxin to RelE/StbE)</fullName>
    </submittedName>
</protein>
<dbReference type="NCBIfam" id="NF046040">
    <property type="entry name" value="RelB_antitoxin"/>
    <property type="match status" value="1"/>
</dbReference>
<reference evidence="1 6" key="2">
    <citation type="submission" date="2014-05" db="EMBL/GenBank/DDBJ databases">
        <title>Genome sequence of Streptococcus gallolyticus.</title>
        <authorList>
            <person name="Del Campo R."/>
        </authorList>
    </citation>
    <scope>NUCLEOTIDE SEQUENCE [LARGE SCALE GENOMIC DNA]</scope>
    <source>
        <strain evidence="1 6">LMG17956</strain>
    </source>
</reference>
<dbReference type="EMBL" id="LS483409">
    <property type="protein sequence ID" value="SQG78983.1"/>
    <property type="molecule type" value="Genomic_DNA"/>
</dbReference>
<keyword evidence="9" id="KW-1185">Reference proteome</keyword>
<evidence type="ECO:0000313" key="1">
    <source>
        <dbReference type="EMBL" id="CDO18428.1"/>
    </source>
</evidence>
<reference evidence="9" key="5">
    <citation type="submission" date="2016-10" db="EMBL/GenBank/DDBJ databases">
        <authorList>
            <person name="Varghese N."/>
            <person name="Submissions S."/>
        </authorList>
    </citation>
    <scope>NUCLEOTIDE SEQUENCE [LARGE SCALE GENOMIC DNA]</scope>
    <source>
        <strain evidence="9">LMG 15572</strain>
    </source>
</reference>
<evidence type="ECO:0000313" key="9">
    <source>
        <dbReference type="Proteomes" id="UP000183629"/>
    </source>
</evidence>
<dbReference type="EMBL" id="LQOF01000322">
    <property type="protein sequence ID" value="KXT66736.1"/>
    <property type="molecule type" value="Genomic_DNA"/>
</dbReference>
<gene>
    <name evidence="1" type="ORF">BN963_SGAL_01626</name>
    <name evidence="5" type="ORF">NCTC13773_00782</name>
    <name evidence="4" type="ORF">SAMN05660328_101133</name>
    <name evidence="2" type="ORF">SGADD02_01590</name>
    <name evidence="3" type="ORF">SGADD03_01643</name>
</gene>
<evidence type="ECO:0000313" key="8">
    <source>
        <dbReference type="Proteomes" id="UP000071927"/>
    </source>
</evidence>
<dbReference type="RefSeq" id="WP_013642845.1">
    <property type="nucleotide sequence ID" value="NZ_CP113954.2"/>
</dbReference>
<dbReference type="Proteomes" id="UP000071927">
    <property type="component" value="Unassembled WGS sequence"/>
</dbReference>